<protein>
    <submittedName>
        <fullName evidence="1">Uncharacterized protein</fullName>
    </submittedName>
</protein>
<dbReference type="AlphaFoldDB" id="A0A9X3YI15"/>
<dbReference type="RefSeq" id="WP_263545821.1">
    <property type="nucleotide sequence ID" value="NZ_JAOVZO020000003.1"/>
</dbReference>
<reference evidence="1" key="1">
    <citation type="submission" date="2023-02" db="EMBL/GenBank/DDBJ databases">
        <title>Tahibacter soli sp. nov. isolated from soil.</title>
        <authorList>
            <person name="Baek J.H."/>
            <person name="Lee J.K."/>
            <person name="Choi D.G."/>
            <person name="Jeon C.O."/>
        </authorList>
    </citation>
    <scope>NUCLEOTIDE SEQUENCE</scope>
    <source>
        <strain evidence="1">BL</strain>
    </source>
</reference>
<accession>A0A9X3YI15</accession>
<dbReference type="EMBL" id="JAOVZO020000003">
    <property type="protein sequence ID" value="MDC8011401.1"/>
    <property type="molecule type" value="Genomic_DNA"/>
</dbReference>
<gene>
    <name evidence="1" type="ORF">OD750_002440</name>
</gene>
<dbReference type="Proteomes" id="UP001139971">
    <property type="component" value="Unassembled WGS sequence"/>
</dbReference>
<organism evidence="1 2">
    <name type="scientific">Tahibacter soli</name>
    <dbReference type="NCBI Taxonomy" id="2983605"/>
    <lineage>
        <taxon>Bacteria</taxon>
        <taxon>Pseudomonadati</taxon>
        <taxon>Pseudomonadota</taxon>
        <taxon>Gammaproteobacteria</taxon>
        <taxon>Lysobacterales</taxon>
        <taxon>Rhodanobacteraceae</taxon>
        <taxon>Tahibacter</taxon>
    </lineage>
</organism>
<evidence type="ECO:0000313" key="2">
    <source>
        <dbReference type="Proteomes" id="UP001139971"/>
    </source>
</evidence>
<keyword evidence="2" id="KW-1185">Reference proteome</keyword>
<comment type="caution">
    <text evidence="1">The sequence shown here is derived from an EMBL/GenBank/DDBJ whole genome shotgun (WGS) entry which is preliminary data.</text>
</comment>
<name>A0A9X3YI15_9GAMM</name>
<evidence type="ECO:0000313" key="1">
    <source>
        <dbReference type="EMBL" id="MDC8011401.1"/>
    </source>
</evidence>
<sequence length="184" mass="19758">MSEVFVTARLNAKLQPMHRGDLFEDPLNERLAAAAYGEVTGGGTQMSPSGEVEYADLEIRLDAATPDVLDWLVANLEDLGAPNGSQLLVGNAPPRAFGAAEGLGVYLNGTDLPDSVYESCDSNAVYDALESAVGDRGHIYSYWQGPSETALYLYGPSFDEMRALTAAFLASYPLCERCRVVKIA</sequence>
<proteinExistence type="predicted"/>